<dbReference type="EMBL" id="JAUSVV010000017">
    <property type="protein sequence ID" value="MDQ0444848.1"/>
    <property type="molecule type" value="Genomic_DNA"/>
</dbReference>
<organism evidence="2 3">
    <name type="scientific">Methylobacterium persicinum</name>
    <dbReference type="NCBI Taxonomy" id="374426"/>
    <lineage>
        <taxon>Bacteria</taxon>
        <taxon>Pseudomonadati</taxon>
        <taxon>Pseudomonadota</taxon>
        <taxon>Alphaproteobacteria</taxon>
        <taxon>Hyphomicrobiales</taxon>
        <taxon>Methylobacteriaceae</taxon>
        <taxon>Methylobacterium</taxon>
    </lineage>
</organism>
<comment type="caution">
    <text evidence="2">The sequence shown here is derived from an EMBL/GenBank/DDBJ whole genome shotgun (WGS) entry which is preliminary data.</text>
</comment>
<keyword evidence="1" id="KW-0812">Transmembrane</keyword>
<keyword evidence="1" id="KW-1133">Transmembrane helix</keyword>
<reference evidence="2 3" key="1">
    <citation type="submission" date="2023-07" db="EMBL/GenBank/DDBJ databases">
        <title>Genomic Encyclopedia of Type Strains, Phase IV (KMG-IV): sequencing the most valuable type-strain genomes for metagenomic binning, comparative biology and taxonomic classification.</title>
        <authorList>
            <person name="Goeker M."/>
        </authorList>
    </citation>
    <scope>NUCLEOTIDE SEQUENCE [LARGE SCALE GENOMIC DNA]</scope>
    <source>
        <strain evidence="2 3">DSM 19562</strain>
    </source>
</reference>
<gene>
    <name evidence="2" type="ORF">QO016_004373</name>
</gene>
<evidence type="ECO:0000313" key="3">
    <source>
        <dbReference type="Proteomes" id="UP001236369"/>
    </source>
</evidence>
<accession>A0ABU0HRA8</accession>
<protein>
    <submittedName>
        <fullName evidence="2">Uncharacterized protein</fullName>
    </submittedName>
</protein>
<keyword evidence="1" id="KW-0472">Membrane</keyword>
<proteinExistence type="predicted"/>
<evidence type="ECO:0000313" key="2">
    <source>
        <dbReference type="EMBL" id="MDQ0444848.1"/>
    </source>
</evidence>
<sequence length="70" mass="7862">MREGPDPKRRRRSPVTAAIIAAVSTLIVNFAVDRFGLISETSYVPGLIIRSGLVALLMWMSFRTLEAMRR</sequence>
<dbReference type="Proteomes" id="UP001236369">
    <property type="component" value="Unassembled WGS sequence"/>
</dbReference>
<keyword evidence="3" id="KW-1185">Reference proteome</keyword>
<evidence type="ECO:0000256" key="1">
    <source>
        <dbReference type="SAM" id="Phobius"/>
    </source>
</evidence>
<name>A0ABU0HRA8_9HYPH</name>
<feature type="transmembrane region" description="Helical" evidence="1">
    <location>
        <begin position="43"/>
        <end position="62"/>
    </location>
</feature>
<feature type="transmembrane region" description="Helical" evidence="1">
    <location>
        <begin position="12"/>
        <end position="31"/>
    </location>
</feature>